<dbReference type="CDD" id="cd12693">
    <property type="entry name" value="RRM2_PTBP1_like"/>
    <property type="match status" value="1"/>
</dbReference>
<dbReference type="FunFam" id="3.30.70.330:FF:000341">
    <property type="entry name" value="Hephaestus, isoform C"/>
    <property type="match status" value="1"/>
</dbReference>
<evidence type="ECO:0000256" key="4">
    <source>
        <dbReference type="PROSITE-ProRule" id="PRU00176"/>
    </source>
</evidence>
<dbReference type="AlphaFoldDB" id="A0A6I9WYE8"/>
<dbReference type="Pfam" id="PF13893">
    <property type="entry name" value="RRM_5"/>
    <property type="match status" value="2"/>
</dbReference>
<dbReference type="GeneID" id="105432137"/>
<gene>
    <name evidence="8" type="primary">LOC105432137</name>
</gene>
<dbReference type="CDD" id="cd12425">
    <property type="entry name" value="RRM4_PTBP1_like"/>
    <property type="match status" value="1"/>
</dbReference>
<dbReference type="FunFam" id="3.30.70.330:FF:000032">
    <property type="entry name" value="Polypyrimidine tract-binding protein 2 isoform 1"/>
    <property type="match status" value="1"/>
</dbReference>
<dbReference type="NCBIfam" id="TIGR01649">
    <property type="entry name" value="hnRNP-L_PTB"/>
    <property type="match status" value="1"/>
</dbReference>
<dbReference type="Proteomes" id="UP000504615">
    <property type="component" value="Unplaced"/>
</dbReference>
<dbReference type="SMART" id="SM00360">
    <property type="entry name" value="RRM"/>
    <property type="match status" value="4"/>
</dbReference>
<feature type="domain" description="RRM" evidence="6">
    <location>
        <begin position="417"/>
        <end position="491"/>
    </location>
</feature>
<dbReference type="InterPro" id="IPR000504">
    <property type="entry name" value="RRM_dom"/>
</dbReference>
<dbReference type="RefSeq" id="XP_011645100.1">
    <property type="nucleotide sequence ID" value="XM_011646798.2"/>
</dbReference>
<feature type="domain" description="RRM" evidence="6">
    <location>
        <begin position="112"/>
        <end position="186"/>
    </location>
</feature>
<feature type="compositionally biased region" description="Polar residues" evidence="5">
    <location>
        <begin position="75"/>
        <end position="85"/>
    </location>
</feature>
<dbReference type="Gene3D" id="3.30.70.330">
    <property type="match status" value="4"/>
</dbReference>
<dbReference type="InterPro" id="IPR021790">
    <property type="entry name" value="PTBP1-like_RRM2"/>
</dbReference>
<dbReference type="Pfam" id="PF11835">
    <property type="entry name" value="RRM_8"/>
    <property type="match status" value="1"/>
</dbReference>
<dbReference type="InterPro" id="IPR035979">
    <property type="entry name" value="RBD_domain_sf"/>
</dbReference>
<proteinExistence type="predicted"/>
<dbReference type="CTD" id="9843"/>
<dbReference type="InterPro" id="IPR012677">
    <property type="entry name" value="Nucleotide-bd_a/b_plait_sf"/>
</dbReference>
<dbReference type="OrthoDB" id="296632at2759"/>
<dbReference type="InterPro" id="IPR055204">
    <property type="entry name" value="HNRNPL_RRM"/>
</dbReference>
<feature type="region of interest" description="Disordered" evidence="5">
    <location>
        <begin position="75"/>
        <end position="109"/>
    </location>
</feature>
<feature type="domain" description="RRM" evidence="6">
    <location>
        <begin position="534"/>
        <end position="609"/>
    </location>
</feature>
<keyword evidence="1" id="KW-0597">Phosphoprotein</keyword>
<evidence type="ECO:0000256" key="3">
    <source>
        <dbReference type="ARBA" id="ARBA00022884"/>
    </source>
</evidence>
<dbReference type="CDD" id="cd12423">
    <property type="entry name" value="RRM3_PTBP1_like"/>
    <property type="match status" value="1"/>
</dbReference>
<dbReference type="FunFam" id="3.30.70.330:FF:000036">
    <property type="entry name" value="polypyrimidine tract-binding protein 1 isoform X2"/>
    <property type="match status" value="1"/>
</dbReference>
<evidence type="ECO:0000259" key="6">
    <source>
        <dbReference type="PROSITE" id="PS50102"/>
    </source>
</evidence>
<sequence>MMMTNLPPVMLPPITDYGMLAPTLGIKVRIPDLSNFRPFPTAPFPVVSVQEFQYARGTGASLTMRGSDELLSQSGAVSNGASMSPQPHHAADNNNDAKKVKLDKSHSGKPSRVIHIRNIPNEVTEAEIIHLGLPFGRVTNVLVLKGKNQAFLEMADENAAATMVTYYASGVAQLRGRAVYVQFSNHRELKTDQTHSNNANSNNQVAIAGQNQVTGAGETQGGPNTVLRVVVEHLVYPITLDILYQIFTRFGKVLKIVTFTKNSCYQALIQYADMLSAQTAKFSLDGQNVYNSCCTLRIEYSKMQNLNVKYNNDKSRDYTNPNLPTGDANLDAASLALGGELLLMGAGSQPRARIPVESIAGAPGVLPTPFAMHGLASPLAGPYNGVPPAGGLAGLGGFPLGAAGLGVRVQGSAQASSVLLVSNLNEEMVTPDALFTLFGVYGDVQRVKILYNKKDSALIQMAEPHQALLALTHMDKLRVFGKQIKVMLSKHQTVQLPKEGQPDAGLTKDYTNSTLHRFKKPGSKNYQNIYPPSATLHLSNIPATVAEEEIKDAFTKNGFTVKAFKFFPKDRKMALIQMPNMDDAVAALIKMHNYQLSESNHLRVSFSKSNI</sequence>
<accession>A0A6I9WYE8</accession>
<keyword evidence="2" id="KW-0677">Repeat</keyword>
<organism evidence="7 8">
    <name type="scientific">Pogonomyrmex barbatus</name>
    <name type="common">red harvester ant</name>
    <dbReference type="NCBI Taxonomy" id="144034"/>
    <lineage>
        <taxon>Eukaryota</taxon>
        <taxon>Metazoa</taxon>
        <taxon>Ecdysozoa</taxon>
        <taxon>Arthropoda</taxon>
        <taxon>Hexapoda</taxon>
        <taxon>Insecta</taxon>
        <taxon>Pterygota</taxon>
        <taxon>Neoptera</taxon>
        <taxon>Endopterygota</taxon>
        <taxon>Hymenoptera</taxon>
        <taxon>Apocrita</taxon>
        <taxon>Aculeata</taxon>
        <taxon>Formicoidea</taxon>
        <taxon>Formicidae</taxon>
        <taxon>Myrmicinae</taxon>
        <taxon>Pogonomyrmex</taxon>
    </lineage>
</organism>
<name>A0A6I9WYE8_9HYME</name>
<dbReference type="Pfam" id="PF22976">
    <property type="entry name" value="RRM_10"/>
    <property type="match status" value="1"/>
</dbReference>
<evidence type="ECO:0000313" key="7">
    <source>
        <dbReference type="Proteomes" id="UP000504615"/>
    </source>
</evidence>
<dbReference type="GO" id="GO:0005634">
    <property type="term" value="C:nucleus"/>
    <property type="evidence" value="ECO:0007669"/>
    <property type="project" value="InterPro"/>
</dbReference>
<reference evidence="8" key="1">
    <citation type="submission" date="2025-08" db="UniProtKB">
        <authorList>
            <consortium name="RefSeq"/>
        </authorList>
    </citation>
    <scope>IDENTIFICATION</scope>
</reference>
<evidence type="ECO:0000256" key="2">
    <source>
        <dbReference type="ARBA" id="ARBA00022737"/>
    </source>
</evidence>
<feature type="compositionally biased region" description="Basic and acidic residues" evidence="5">
    <location>
        <begin position="89"/>
        <end position="106"/>
    </location>
</feature>
<dbReference type="InterPro" id="IPR006536">
    <property type="entry name" value="HnRNP-L/PTB"/>
</dbReference>
<feature type="domain" description="RRM" evidence="6">
    <location>
        <begin position="227"/>
        <end position="303"/>
    </location>
</feature>
<dbReference type="GO" id="GO:0006397">
    <property type="term" value="P:mRNA processing"/>
    <property type="evidence" value="ECO:0007669"/>
    <property type="project" value="InterPro"/>
</dbReference>
<dbReference type="PROSITE" id="PS50102">
    <property type="entry name" value="RRM"/>
    <property type="match status" value="4"/>
</dbReference>
<protein>
    <submittedName>
        <fullName evidence="8">Polypyrimidine tract-binding protein 1 isoform X3</fullName>
    </submittedName>
</protein>
<dbReference type="SUPFAM" id="SSF54928">
    <property type="entry name" value="RNA-binding domain, RBD"/>
    <property type="match status" value="3"/>
</dbReference>
<keyword evidence="7" id="KW-1185">Reference proteome</keyword>
<evidence type="ECO:0000256" key="5">
    <source>
        <dbReference type="SAM" id="MobiDB-lite"/>
    </source>
</evidence>
<evidence type="ECO:0000313" key="8">
    <source>
        <dbReference type="RefSeq" id="XP_011645100.1"/>
    </source>
</evidence>
<keyword evidence="3 4" id="KW-0694">RNA-binding</keyword>
<dbReference type="GO" id="GO:0003723">
    <property type="term" value="F:RNA binding"/>
    <property type="evidence" value="ECO:0007669"/>
    <property type="project" value="UniProtKB-UniRule"/>
</dbReference>
<evidence type="ECO:0000256" key="1">
    <source>
        <dbReference type="ARBA" id="ARBA00022553"/>
    </source>
</evidence>
<dbReference type="PANTHER" id="PTHR15592">
    <property type="entry name" value="MATRIN 3/NUCLEAR PROTEIN 220-RELATED"/>
    <property type="match status" value="1"/>
</dbReference>